<dbReference type="PANTHER" id="PTHR35739">
    <property type="entry name" value="OS01G0861700 PROTEIN"/>
    <property type="match status" value="1"/>
</dbReference>
<name>A0A6P5RIP1_PRUAV</name>
<reference evidence="4" key="1">
    <citation type="submission" date="2025-08" db="UniProtKB">
        <authorList>
            <consortium name="RefSeq"/>
        </authorList>
    </citation>
    <scope>IDENTIFICATION</scope>
</reference>
<gene>
    <name evidence="4" type="primary">LOC110749036</name>
</gene>
<dbReference type="PANTHER" id="PTHR35739:SF1">
    <property type="entry name" value="OS01G0861700 PROTEIN"/>
    <property type="match status" value="1"/>
</dbReference>
<dbReference type="CDD" id="cd12108">
    <property type="entry name" value="Hr-like"/>
    <property type="match status" value="1"/>
</dbReference>
<organism evidence="3 4">
    <name type="scientific">Prunus avium</name>
    <name type="common">Cherry</name>
    <name type="synonym">Cerasus avium</name>
    <dbReference type="NCBI Taxonomy" id="42229"/>
    <lineage>
        <taxon>Eukaryota</taxon>
        <taxon>Viridiplantae</taxon>
        <taxon>Streptophyta</taxon>
        <taxon>Embryophyta</taxon>
        <taxon>Tracheophyta</taxon>
        <taxon>Spermatophyta</taxon>
        <taxon>Magnoliopsida</taxon>
        <taxon>eudicotyledons</taxon>
        <taxon>Gunneridae</taxon>
        <taxon>Pentapetalae</taxon>
        <taxon>rosids</taxon>
        <taxon>fabids</taxon>
        <taxon>Rosales</taxon>
        <taxon>Rosaceae</taxon>
        <taxon>Amygdaloideae</taxon>
        <taxon>Amygdaleae</taxon>
        <taxon>Prunus</taxon>
    </lineage>
</organism>
<dbReference type="InterPro" id="IPR012312">
    <property type="entry name" value="Hemerythrin-like"/>
</dbReference>
<dbReference type="Pfam" id="PF01814">
    <property type="entry name" value="Hemerythrin"/>
    <property type="match status" value="1"/>
</dbReference>
<feature type="coiled-coil region" evidence="1">
    <location>
        <begin position="247"/>
        <end position="296"/>
    </location>
</feature>
<dbReference type="Proteomes" id="UP000515124">
    <property type="component" value="Unplaced"/>
</dbReference>
<evidence type="ECO:0000313" key="3">
    <source>
        <dbReference type="Proteomes" id="UP000515124"/>
    </source>
</evidence>
<evidence type="ECO:0000259" key="2">
    <source>
        <dbReference type="Pfam" id="PF01814"/>
    </source>
</evidence>
<proteinExistence type="predicted"/>
<dbReference type="KEGG" id="pavi:110749036"/>
<keyword evidence="1" id="KW-0175">Coiled coil</keyword>
<sequence>MGICFGKRKKSTAEIVPQNQPTTTVRLYGSPRSTAYIRVALKYKAAAVSLRCVVADTCGGDDHNANENLVAAVEVAGSSSPQTERVSGPPSTLLQFIDTRFPHPPLLLQIGSAETTSLVAAVVKLTELQHRSMTWHLERLVRWTTDLVTRQNKRGGRGGEIDPTVGTARMEVRKLGRSYTQLLELMLEHAQMEERLLFPIFNFADPRICKAANEEHARDLPIMNGIKEDIKSIEVIDNGSPAYQEALSNFSKRLKSLQERYRQHFQEEERELLPYMEAAELNKEQQQRLLDECVDVMQESHSHNLFIFLLQGLLPHEAMRYLDLISMCSNKERTASMLQMIIEHRSDRTSKIEAIEDSKFESEYKEINGAMELRSGASSWAGAVPTAPWL</sequence>
<dbReference type="AlphaFoldDB" id="A0A6P5RIP1"/>
<feature type="domain" description="Hemerythrin-like" evidence="2">
    <location>
        <begin position="126"/>
        <end position="275"/>
    </location>
</feature>
<dbReference type="GeneID" id="110749036"/>
<evidence type="ECO:0000313" key="4">
    <source>
        <dbReference type="RefSeq" id="XP_021804730.1"/>
    </source>
</evidence>
<accession>A0A6P5RIP1</accession>
<dbReference type="Gene3D" id="1.20.120.520">
    <property type="entry name" value="nmb1532 protein domain like"/>
    <property type="match status" value="1"/>
</dbReference>
<evidence type="ECO:0000256" key="1">
    <source>
        <dbReference type="SAM" id="Coils"/>
    </source>
</evidence>
<dbReference type="RefSeq" id="XP_021804730.1">
    <property type="nucleotide sequence ID" value="XM_021949038.1"/>
</dbReference>
<protein>
    <submittedName>
        <fullName evidence="4">Uncharacterized protein LOC110749036 isoform X1</fullName>
    </submittedName>
</protein>
<keyword evidence="3" id="KW-1185">Reference proteome</keyword>